<dbReference type="Proteomes" id="UP000002207">
    <property type="component" value="Chromosome"/>
</dbReference>
<gene>
    <name evidence="1" type="ordered locus">ACP_3267</name>
</gene>
<dbReference type="HOGENOM" id="CLU_030869_0_0_0"/>
<dbReference type="InterPro" id="IPR026487">
    <property type="entry name" value="CHP04141"/>
</dbReference>
<sequence>MARTSTNRLTVYQIKSKFRSLSEIVERKTVTIEVGSLGTFVYERSQPAPPTWLTKFFGNRLDEQINILTSSAKALFLVPLTENDRKTYFAISFGQGRHLLKEGVVEERFGLRVVLNSVGAESFRSIDKTALGAIPKHSREQMSRDVAPGEFGIDVEQDLVSSVTGRSQDPTLGSILTGKDALHISAPVDVTNIATFLCYARARSRSKAYRTNFDWIDQIREVRDTLIEDKLNAELIDRLGQGNLEKTWMAVPEVIDWASVAGFRSVRPKRAKLRADLILQEFLDELEGDTLSIDALKNAHVYAIEAQNEDPLQRWSAFRCLYAEVELGRKLYILNNGKWYQIAPAFGEQVQADFQGIPDARLALPEYTGGSELAYNQSAAQILGNACCMDQRMISHGGGHNKIEFCDILTRDKKLVHVKKYGGSSVLSHLFMQGAVSGELLVSDGEFRARLNQLLPRGYKLSDPKRTKPRAADYDVVFAIISGSVQPLDIPFFSKVSLRSARRRLEGYGYSVKKQKIQRV</sequence>
<proteinExistence type="predicted"/>
<keyword evidence="2" id="KW-1185">Reference proteome</keyword>
<protein>
    <recommendedName>
        <fullName evidence="3">Sporadically distributed protein, TIGR04141 family</fullName>
    </recommendedName>
</protein>
<name>C1F5T2_ACIC5</name>
<dbReference type="KEGG" id="aca:ACP_3267"/>
<dbReference type="NCBIfam" id="TIGR04141">
    <property type="entry name" value="TIGR04141 family sporadically distributed protein"/>
    <property type="match status" value="1"/>
</dbReference>
<dbReference type="Pfam" id="PF19614">
    <property type="entry name" value="DUF6119"/>
    <property type="match status" value="1"/>
</dbReference>
<reference evidence="1 2" key="1">
    <citation type="journal article" date="2009" name="Appl. Environ. Microbiol.">
        <title>Three genomes from the phylum Acidobacteria provide insight into the lifestyles of these microorganisms in soils.</title>
        <authorList>
            <person name="Ward N.L."/>
            <person name="Challacombe J.F."/>
            <person name="Janssen P.H."/>
            <person name="Henrissat B."/>
            <person name="Coutinho P.M."/>
            <person name="Wu M."/>
            <person name="Xie G."/>
            <person name="Haft D.H."/>
            <person name="Sait M."/>
            <person name="Badger J."/>
            <person name="Barabote R.D."/>
            <person name="Bradley B."/>
            <person name="Brettin T.S."/>
            <person name="Brinkac L.M."/>
            <person name="Bruce D."/>
            <person name="Creasy T."/>
            <person name="Daugherty S.C."/>
            <person name="Davidsen T.M."/>
            <person name="DeBoy R.T."/>
            <person name="Detter J.C."/>
            <person name="Dodson R.J."/>
            <person name="Durkin A.S."/>
            <person name="Ganapathy A."/>
            <person name="Gwinn-Giglio M."/>
            <person name="Han C.S."/>
            <person name="Khouri H."/>
            <person name="Kiss H."/>
            <person name="Kothari S.P."/>
            <person name="Madupu R."/>
            <person name="Nelson K.E."/>
            <person name="Nelson W.C."/>
            <person name="Paulsen I."/>
            <person name="Penn K."/>
            <person name="Ren Q."/>
            <person name="Rosovitz M.J."/>
            <person name="Selengut J.D."/>
            <person name="Shrivastava S."/>
            <person name="Sullivan S.A."/>
            <person name="Tapia R."/>
            <person name="Thompson L.S."/>
            <person name="Watkins K.L."/>
            <person name="Yang Q."/>
            <person name="Yu C."/>
            <person name="Zafar N."/>
            <person name="Zhou L."/>
            <person name="Kuske C.R."/>
        </authorList>
    </citation>
    <scope>NUCLEOTIDE SEQUENCE [LARGE SCALE GENOMIC DNA]</scope>
    <source>
        <strain evidence="2">ATCC 51196 / DSM 11244 / BCRC 80197 / JCM 7670 / NBRC 15755 / NCIMB 13165 / 161</strain>
    </source>
</reference>
<dbReference type="EMBL" id="CP001472">
    <property type="protein sequence ID" value="ACO31850.1"/>
    <property type="molecule type" value="Genomic_DNA"/>
</dbReference>
<evidence type="ECO:0008006" key="3">
    <source>
        <dbReference type="Google" id="ProtNLM"/>
    </source>
</evidence>
<dbReference type="OrthoDB" id="6401683at2"/>
<evidence type="ECO:0000313" key="2">
    <source>
        <dbReference type="Proteomes" id="UP000002207"/>
    </source>
</evidence>
<dbReference type="RefSeq" id="WP_015898301.1">
    <property type="nucleotide sequence ID" value="NC_012483.1"/>
</dbReference>
<dbReference type="AlphaFoldDB" id="C1F5T2"/>
<accession>C1F5T2</accession>
<dbReference type="InParanoid" id="C1F5T2"/>
<organism evidence="1 2">
    <name type="scientific">Acidobacterium capsulatum (strain ATCC 51196 / DSM 11244 / BCRC 80197 / JCM 7670 / NBRC 15755 / NCIMB 13165 / 161)</name>
    <dbReference type="NCBI Taxonomy" id="240015"/>
    <lineage>
        <taxon>Bacteria</taxon>
        <taxon>Pseudomonadati</taxon>
        <taxon>Acidobacteriota</taxon>
        <taxon>Terriglobia</taxon>
        <taxon>Terriglobales</taxon>
        <taxon>Acidobacteriaceae</taxon>
        <taxon>Acidobacterium</taxon>
    </lineage>
</organism>
<dbReference type="eggNOG" id="ENOG502Z97J">
    <property type="taxonomic scope" value="Bacteria"/>
</dbReference>
<evidence type="ECO:0000313" key="1">
    <source>
        <dbReference type="EMBL" id="ACO31850.1"/>
    </source>
</evidence>